<evidence type="ECO:0000256" key="1">
    <source>
        <dbReference type="SAM" id="Coils"/>
    </source>
</evidence>
<dbReference type="Pfam" id="PF04233">
    <property type="entry name" value="Phage_Mu_F"/>
    <property type="match status" value="1"/>
</dbReference>
<dbReference type="RefSeq" id="WP_003047185.1">
    <property type="nucleotide sequence ID" value="NZ_CP010822.1"/>
</dbReference>
<proteinExistence type="predicted"/>
<reference evidence="4" key="1">
    <citation type="journal article" date="2015" name="PLoS ONE">
        <title>Complete Genome Sequence of Thermus aquaticus Y51MC23.</title>
        <authorList>
            <person name="Brumm P.J."/>
            <person name="Monsma S."/>
            <person name="Keough B."/>
            <person name="Jasinovica S."/>
            <person name="Ferguson E."/>
            <person name="Schoenfeld T."/>
            <person name="Lodes M."/>
            <person name="Mead D.A."/>
        </authorList>
    </citation>
    <scope>NUCLEOTIDE SEQUENCE [LARGE SCALE GENOMIC DNA]</scope>
    <source>
        <strain evidence="4">BAA-2747 / Y51MC23</strain>
    </source>
</reference>
<dbReference type="EMBL" id="CP010822">
    <property type="protein sequence ID" value="ALJ90051.1"/>
    <property type="molecule type" value="Genomic_DNA"/>
</dbReference>
<dbReference type="Proteomes" id="UP000058660">
    <property type="component" value="Chromosome"/>
</dbReference>
<protein>
    <submittedName>
        <fullName evidence="3">Phage head morphogenesis protein</fullName>
    </submittedName>
</protein>
<dbReference type="InterPro" id="IPR006528">
    <property type="entry name" value="Phage_head_morphogenesis_dom"/>
</dbReference>
<evidence type="ECO:0000313" key="3">
    <source>
        <dbReference type="EMBL" id="ALJ90051.1"/>
    </source>
</evidence>
<feature type="coiled-coil region" evidence="1">
    <location>
        <begin position="229"/>
        <end position="259"/>
    </location>
</feature>
<gene>
    <name evidence="3" type="ORF">TO73_0187</name>
</gene>
<accession>A0ABN4IEX9</accession>
<name>A0ABN4IEX9_THEA5</name>
<evidence type="ECO:0000313" key="4">
    <source>
        <dbReference type="Proteomes" id="UP000058660"/>
    </source>
</evidence>
<keyword evidence="4" id="KW-1185">Reference proteome</keyword>
<evidence type="ECO:0000259" key="2">
    <source>
        <dbReference type="Pfam" id="PF04233"/>
    </source>
</evidence>
<dbReference type="NCBIfam" id="TIGR01641">
    <property type="entry name" value="phageSPP1_gp7"/>
    <property type="match status" value="1"/>
</dbReference>
<sequence length="480" mass="54985">MWRVSADPTRPEEAIAWFRARVPLTREEWDALTAKTRRKAFTVSGVALLDVVAEVWESLTKALEEGTPYEEWKREVRDKLEAAWGRRDGWRVETIFRTNVQMAYQSGRWAQLQDPEVRATHPYLMYDAVLDSRTTEICRSRNGTVLPADDPWWASNWPPLHFNCRSGVRPLTDAEASRRVIGKPAAVPPQNGFGSAPDSWEWSPEPEDYPLELLAAFKGRPYGDPERIRRSYLALVEKAQKEVEELKKKYDELNRLIEAGKIPIKEAVTRKLALLERIDHWKQAGVWGRRLFYRRDAITGPGIEVEIVSPELERVRKKIEEVAREFYLVTGQAGKVRFAVTGRIRSFYRDSEGAVYISDQILDRTGLFEATLAHEMGHWLENRANLIERTRTYLLRRSGGRPPVDLGDVMGPEYRGEMAYLGVPPFVTPYAGKFYVREGTIVATELVSVGMEHLLTDTLSFAQGDPDHFRKVLEWTGGNP</sequence>
<organism evidence="3 4">
    <name type="scientific">Thermus aquaticus (strain ATCC BAA-2747 / Y51MC23)</name>
    <dbReference type="NCBI Taxonomy" id="498848"/>
    <lineage>
        <taxon>Bacteria</taxon>
        <taxon>Thermotogati</taxon>
        <taxon>Deinococcota</taxon>
        <taxon>Deinococci</taxon>
        <taxon>Thermales</taxon>
        <taxon>Thermaceae</taxon>
        <taxon>Thermus</taxon>
    </lineage>
</organism>
<keyword evidence="1" id="KW-0175">Coiled coil</keyword>
<feature type="domain" description="Phage head morphogenesis" evidence="2">
    <location>
        <begin position="55"/>
        <end position="166"/>
    </location>
</feature>